<dbReference type="PANTHER" id="PTHR42839:SF2">
    <property type="entry name" value="ISOCHORISMATE SYNTHASE ENTC"/>
    <property type="match status" value="1"/>
</dbReference>
<evidence type="ECO:0000259" key="6">
    <source>
        <dbReference type="Pfam" id="PF00425"/>
    </source>
</evidence>
<comment type="similarity">
    <text evidence="2 4">Belongs to the isochorismate synthase family.</text>
</comment>
<feature type="active site" description="Proton donor" evidence="4">
    <location>
        <position position="284"/>
    </location>
</feature>
<name>A0ABS1E741_9GAMM</name>
<evidence type="ECO:0000256" key="2">
    <source>
        <dbReference type="ARBA" id="ARBA00005297"/>
    </source>
</evidence>
<evidence type="ECO:0000256" key="5">
    <source>
        <dbReference type="SAM" id="MobiDB-lite"/>
    </source>
</evidence>
<dbReference type="SUPFAM" id="SSF56322">
    <property type="entry name" value="ADC synthase"/>
    <property type="match status" value="1"/>
</dbReference>
<feature type="binding site" evidence="4">
    <location>
        <position position="328"/>
    </location>
    <ligand>
        <name>Mg(2+)</name>
        <dbReference type="ChEBI" id="CHEBI:18420"/>
    </ligand>
</feature>
<feature type="domain" description="Chorismate-utilising enzyme C-terminal" evidence="6">
    <location>
        <begin position="217"/>
        <end position="466"/>
    </location>
</feature>
<evidence type="ECO:0000256" key="4">
    <source>
        <dbReference type="HAMAP-Rule" id="MF_01935"/>
    </source>
</evidence>
<feature type="binding site" evidence="4">
    <location>
        <position position="462"/>
    </location>
    <ligand>
        <name>Mg(2+)</name>
        <dbReference type="ChEBI" id="CHEBI:18420"/>
    </ligand>
</feature>
<proteinExistence type="inferred from homology"/>
<reference evidence="7 8" key="1">
    <citation type="journal article" date="2020" name="Microorganisms">
        <title>Osmotic Adaptation and Compatible Solute Biosynthesis of Phototrophic Bacteria as Revealed from Genome Analyses.</title>
        <authorList>
            <person name="Imhoff J.F."/>
            <person name="Rahn T."/>
            <person name="Kunzel S."/>
            <person name="Keller A."/>
            <person name="Neulinger S.C."/>
        </authorList>
    </citation>
    <scope>NUCLEOTIDE SEQUENCE [LARGE SCALE GENOMIC DNA]</scope>
    <source>
        <strain evidence="7 8">DSM 15116</strain>
    </source>
</reference>
<gene>
    <name evidence="4" type="primary">menF</name>
    <name evidence="7" type="ORF">CKO13_11005</name>
</gene>
<accession>A0ABS1E741</accession>
<comment type="function">
    <text evidence="4">Catalyzes the conversion of chorismate to isochorismate.</text>
</comment>
<feature type="region of interest" description="Disordered" evidence="5">
    <location>
        <begin position="1"/>
        <end position="29"/>
    </location>
</feature>
<comment type="pathway">
    <text evidence="4">Quinol/quinone metabolism; menaquinone biosynthesis.</text>
</comment>
<dbReference type="Proteomes" id="UP000738126">
    <property type="component" value="Unassembled WGS sequence"/>
</dbReference>
<dbReference type="EMBL" id="NRSH01000171">
    <property type="protein sequence ID" value="MBK1727530.1"/>
    <property type="molecule type" value="Genomic_DNA"/>
</dbReference>
<keyword evidence="4" id="KW-0460">Magnesium</keyword>
<dbReference type="InterPro" id="IPR015890">
    <property type="entry name" value="Chorismate_C"/>
</dbReference>
<protein>
    <recommendedName>
        <fullName evidence="4">Isochorismate synthase MenF</fullName>
        <ecNumber evidence="4">5.4.4.2</ecNumber>
    </recommendedName>
    <alternativeName>
        <fullName evidence="4">Isochorismate mutase</fullName>
    </alternativeName>
</protein>
<evidence type="ECO:0000256" key="3">
    <source>
        <dbReference type="ARBA" id="ARBA00023235"/>
    </source>
</evidence>
<keyword evidence="4" id="KW-0479">Metal-binding</keyword>
<comment type="cofactor">
    <cofactor evidence="4">
        <name>Mg(2+)</name>
        <dbReference type="ChEBI" id="CHEBI:18420"/>
    </cofactor>
</comment>
<evidence type="ECO:0000313" key="8">
    <source>
        <dbReference type="Proteomes" id="UP000738126"/>
    </source>
</evidence>
<dbReference type="RefSeq" id="WP_200261001.1">
    <property type="nucleotide sequence ID" value="NZ_NRSH01000171.1"/>
</dbReference>
<evidence type="ECO:0000313" key="7">
    <source>
        <dbReference type="EMBL" id="MBK1727530.1"/>
    </source>
</evidence>
<dbReference type="NCBIfam" id="TIGR00543">
    <property type="entry name" value="isochor_syn"/>
    <property type="match status" value="1"/>
</dbReference>
<dbReference type="InterPro" id="IPR034681">
    <property type="entry name" value="MenF"/>
</dbReference>
<evidence type="ECO:0000256" key="1">
    <source>
        <dbReference type="ARBA" id="ARBA00000799"/>
    </source>
</evidence>
<dbReference type="InterPro" id="IPR005801">
    <property type="entry name" value="ADC_synthase"/>
</dbReference>
<keyword evidence="8" id="KW-1185">Reference proteome</keyword>
<comment type="pathway">
    <text evidence="4">Quinol/quinone metabolism; 1,4-dihydroxy-2-naphthoate biosynthesis; 1,4-dihydroxy-2-naphthoate from chorismate: step 1/7.</text>
</comment>
<dbReference type="Pfam" id="PF00425">
    <property type="entry name" value="Chorismate_bind"/>
    <property type="match status" value="1"/>
</dbReference>
<sequence length="476" mass="52132">MRLSSEPARTHQPEPAPQQRLRDGGPGAPWRRAVAELAEEVRGWRFRAGALLRASRPVPAADPLAWLEGNPGEPRCYWRSREGGLTLAGLGAAVRLEAGSAAEQRQLLQRLHALADGRDELAFFGGFAFDDARADGRWRGFPAALALLPSIELRREPEGCRLSAHLLAETAEAFERRRERLLAALEGLAPPAETAAPPAPGAIRVVARRDDLDHGRCRERIEAILERIAAGELHKAVLAREVELRFDAPLPAFATLRRWQQASRGSFCFAIEQGGQVFMGCSPERLFHREGGSVHTESLAGTVRRGATAAEDARLERSLHSDPKLVREHAWVTRFIRDELEPWASASDAGAEAGTLKLDRIQHRHLPIRATLKAGVGDGELLAALHPTPAVCGFPRRRARELITRYEAFERGWYSGVVGVVTPRSSELAVAIRSALVAGDRAWCYSGVGIVEGSDPDAEWRELEAKIEAFLTAVQG</sequence>
<organism evidence="7 8">
    <name type="scientific">Halorhodospira neutriphila</name>
    <dbReference type="NCBI Taxonomy" id="168379"/>
    <lineage>
        <taxon>Bacteria</taxon>
        <taxon>Pseudomonadati</taxon>
        <taxon>Pseudomonadota</taxon>
        <taxon>Gammaproteobacteria</taxon>
        <taxon>Chromatiales</taxon>
        <taxon>Ectothiorhodospiraceae</taxon>
        <taxon>Halorhodospira</taxon>
    </lineage>
</organism>
<comment type="caution">
    <text evidence="7">The sequence shown here is derived from an EMBL/GenBank/DDBJ whole genome shotgun (WGS) entry which is preliminary data.</text>
</comment>
<dbReference type="EC" id="5.4.4.2" evidence="4"/>
<feature type="active site" description="Proton acceptor" evidence="4">
    <location>
        <position position="235"/>
    </location>
</feature>
<dbReference type="HAMAP" id="MF_01935">
    <property type="entry name" value="MenF"/>
    <property type="match status" value="1"/>
</dbReference>
<keyword evidence="3 4" id="KW-0413">Isomerase</keyword>
<dbReference type="Gene3D" id="3.60.120.10">
    <property type="entry name" value="Anthranilate synthase"/>
    <property type="match status" value="1"/>
</dbReference>
<keyword evidence="4" id="KW-0474">Menaquinone biosynthesis</keyword>
<dbReference type="PANTHER" id="PTHR42839">
    <property type="entry name" value="ISOCHORISMATE SYNTHASE ENTC"/>
    <property type="match status" value="1"/>
</dbReference>
<comment type="catalytic activity">
    <reaction evidence="1 4">
        <text>chorismate = isochorismate</text>
        <dbReference type="Rhea" id="RHEA:18985"/>
        <dbReference type="ChEBI" id="CHEBI:29748"/>
        <dbReference type="ChEBI" id="CHEBI:29780"/>
        <dbReference type="EC" id="5.4.4.2"/>
    </reaction>
</comment>
<dbReference type="InterPro" id="IPR004561">
    <property type="entry name" value="IsoChor_synthase"/>
</dbReference>